<sequence length="719" mass="78611">MLSHFSYKSSPLFRIAGNDWVAATRRGFLLTLPLIMVGAFAQVLLSVPWISAMDGQGRWLQIFVLVRESSSGVIALSLVITISHVLAGLRQVKRRLDFNPVVAVTVALMSFLVLMLPAGDETARNPFAVQAVFPAILVALLATELFIRLLGVRLLDLRAYRFNDGDLLLPGMLQAILPASLCIACFVFVQQMLGLGGGSVSSLLAGWTDALFAPLDSPLLRMLMFCLLSQLLWFFGAHGNNILGAVEARYLNAATDANAAAVAAGAVPTEIFSKPLFDVFVLMGGSGTALALLIAVLLFWRGSHQARLARFAFVPGLFNISEIIVYGLPVVLNPVFFIPFVLSPLLLVLVSGFATFSGFIPPIHQAVPWTTPPLLGGYLATGSWRGVALQLFNLALAVAVYAPFVRAARRQFNELRQHEFHESLRKMEALTTNPGANLLMRLDTVGSLARQLAQDLMLDALEGRLHLQYQPQVNAAGRVVGVEALLRWDHAVFGAVPPNIAVLISEEADLICPLGEWIVDQALRQQAQWLAQGMTGVRMSINISPIQLQDARFVPRLQEALARHGLAAGNVELEITEGRAVAHDDATVQTMIDLMTMGVRLAIDDFGMGYSSLLYMRRFSVDAIKLDGSLTREVSGNRNCQEIIETISHLCRTKQVRMVAEFVETEAQRDLLATLGCSEYQGHLYSRPLLPEDCRRYIARCNAGFEPPAPTEGAEVSRM</sequence>
<dbReference type="GO" id="GO:0009401">
    <property type="term" value="P:phosphoenolpyruvate-dependent sugar phosphotransferase system"/>
    <property type="evidence" value="ECO:0007669"/>
    <property type="project" value="InterPro"/>
</dbReference>
<feature type="transmembrane region" description="Helical" evidence="8">
    <location>
        <begin position="219"/>
        <end position="236"/>
    </location>
</feature>
<dbReference type="CDD" id="cd01948">
    <property type="entry name" value="EAL"/>
    <property type="match status" value="1"/>
</dbReference>
<evidence type="ECO:0000259" key="10">
    <source>
        <dbReference type="PROSITE" id="PS51105"/>
    </source>
</evidence>
<dbReference type="SMART" id="SM00052">
    <property type="entry name" value="EAL"/>
    <property type="match status" value="1"/>
</dbReference>
<dbReference type="Proteomes" id="UP000623509">
    <property type="component" value="Unassembled WGS sequence"/>
</dbReference>
<keyword evidence="2" id="KW-0813">Transport</keyword>
<evidence type="ECO:0000256" key="8">
    <source>
        <dbReference type="SAM" id="Phobius"/>
    </source>
</evidence>
<dbReference type="Pfam" id="PF00563">
    <property type="entry name" value="EAL"/>
    <property type="match status" value="1"/>
</dbReference>
<organism evidence="12 13">
    <name type="scientific">Candidatus Dactylopiibacterium carminicum</name>
    <dbReference type="NCBI Taxonomy" id="857335"/>
    <lineage>
        <taxon>Bacteria</taxon>
        <taxon>Pseudomonadati</taxon>
        <taxon>Pseudomonadota</taxon>
        <taxon>Betaproteobacteria</taxon>
        <taxon>Rhodocyclales</taxon>
        <taxon>Rhodocyclaceae</taxon>
        <taxon>Candidatus Dactylopiibacterium</taxon>
    </lineage>
</organism>
<dbReference type="Gene3D" id="3.20.20.450">
    <property type="entry name" value="EAL domain"/>
    <property type="match status" value="1"/>
</dbReference>
<dbReference type="Pfam" id="PF02378">
    <property type="entry name" value="PTS_EIIC"/>
    <property type="match status" value="1"/>
</dbReference>
<evidence type="ECO:0000256" key="4">
    <source>
        <dbReference type="ARBA" id="ARBA00022597"/>
    </source>
</evidence>
<evidence type="ECO:0000256" key="1">
    <source>
        <dbReference type="ARBA" id="ARBA00004651"/>
    </source>
</evidence>
<evidence type="ECO:0008006" key="15">
    <source>
        <dbReference type="Google" id="ProtNLM"/>
    </source>
</evidence>
<dbReference type="EMBL" id="MDUX01000003">
    <property type="protein sequence ID" value="KAF7600598.1"/>
    <property type="molecule type" value="Genomic_DNA"/>
</dbReference>
<dbReference type="InterPro" id="IPR001633">
    <property type="entry name" value="EAL_dom"/>
</dbReference>
<feature type="transmembrane region" description="Helical" evidence="8">
    <location>
        <begin position="131"/>
        <end position="155"/>
    </location>
</feature>
<protein>
    <recommendedName>
        <fullName evidence="15">PTS lactose transporter subunit IIC</fullName>
    </recommendedName>
</protein>
<accession>A0A272EYK3</accession>
<gene>
    <name evidence="11" type="ORF">BGI27_01560</name>
    <name evidence="12" type="ORF">CGU29_01605</name>
</gene>
<evidence type="ECO:0000313" key="13">
    <source>
        <dbReference type="Proteomes" id="UP000216107"/>
    </source>
</evidence>
<dbReference type="PROSITE" id="PS50883">
    <property type="entry name" value="EAL"/>
    <property type="match status" value="1"/>
</dbReference>
<dbReference type="RefSeq" id="WP_095523167.1">
    <property type="nucleotide sequence ID" value="NZ_MDUX01000003.1"/>
</dbReference>
<dbReference type="GO" id="GO:0005886">
    <property type="term" value="C:plasma membrane"/>
    <property type="evidence" value="ECO:0007669"/>
    <property type="project" value="UniProtKB-SubCell"/>
</dbReference>
<evidence type="ECO:0000256" key="5">
    <source>
        <dbReference type="ARBA" id="ARBA00022692"/>
    </source>
</evidence>
<feature type="domain" description="PTS EIIC type-3" evidence="10">
    <location>
        <begin position="5"/>
        <end position="404"/>
    </location>
</feature>
<evidence type="ECO:0000256" key="3">
    <source>
        <dbReference type="ARBA" id="ARBA00022475"/>
    </source>
</evidence>
<evidence type="ECO:0000256" key="2">
    <source>
        <dbReference type="ARBA" id="ARBA00022448"/>
    </source>
</evidence>
<dbReference type="InterPro" id="IPR035919">
    <property type="entry name" value="EAL_sf"/>
</dbReference>
<reference evidence="12 13" key="2">
    <citation type="submission" date="2017-07" db="EMBL/GenBank/DDBJ databases">
        <title>Candidatus Dactylopiibacterium carminicum, a nitrogen-fixing symbiont of the cochineal insect Dactylopius coccus and Dactylopius opuntiae (Hemiptera: Coccoidea: Dactylopiidae).</title>
        <authorList>
            <person name="Vera A."/>
        </authorList>
    </citation>
    <scope>NUCLEOTIDE SEQUENCE [LARGE SCALE GENOMIC DNA]</scope>
    <source>
        <strain evidence="12 13">NFDCM</strain>
    </source>
</reference>
<dbReference type="InterPro" id="IPR051088">
    <property type="entry name" value="PTS_Sugar-EIIC/EIIB"/>
</dbReference>
<keyword evidence="6 8" id="KW-1133">Transmembrane helix</keyword>
<comment type="subcellular location">
    <subcellularLocation>
        <location evidence="1">Cell membrane</location>
        <topology evidence="1">Multi-pass membrane protein</topology>
    </subcellularLocation>
</comment>
<keyword evidence="7 8" id="KW-0472">Membrane</keyword>
<dbReference type="InterPro" id="IPR003352">
    <property type="entry name" value="PTS_EIIC"/>
</dbReference>
<feature type="transmembrane region" description="Helical" evidence="8">
    <location>
        <begin position="28"/>
        <end position="50"/>
    </location>
</feature>
<dbReference type="InterPro" id="IPR004501">
    <property type="entry name" value="PTS_EIIC_3"/>
</dbReference>
<name>A0A272EYK3_9RHOO</name>
<dbReference type="AlphaFoldDB" id="A0A272EYK3"/>
<feature type="transmembrane region" description="Helical" evidence="8">
    <location>
        <begin position="167"/>
        <end position="189"/>
    </location>
</feature>
<evidence type="ECO:0000259" key="9">
    <source>
        <dbReference type="PROSITE" id="PS50883"/>
    </source>
</evidence>
<keyword evidence="5 8" id="KW-0812">Transmembrane</keyword>
<feature type="transmembrane region" description="Helical" evidence="8">
    <location>
        <begin position="384"/>
        <end position="404"/>
    </location>
</feature>
<dbReference type="PANTHER" id="PTHR33989">
    <property type="match status" value="1"/>
</dbReference>
<evidence type="ECO:0000313" key="14">
    <source>
        <dbReference type="Proteomes" id="UP000623509"/>
    </source>
</evidence>
<evidence type="ECO:0000256" key="7">
    <source>
        <dbReference type="ARBA" id="ARBA00023136"/>
    </source>
</evidence>
<feature type="transmembrane region" description="Helical" evidence="8">
    <location>
        <begin position="337"/>
        <end position="363"/>
    </location>
</feature>
<dbReference type="EMBL" id="NMRN01000002">
    <property type="protein sequence ID" value="PAS95165.1"/>
    <property type="molecule type" value="Genomic_DNA"/>
</dbReference>
<dbReference type="PANTHER" id="PTHR33989:SF4">
    <property type="entry name" value="PTS SYSTEM N,N'-DIACETYLCHITOBIOSE-SPECIFIC EIIC COMPONENT"/>
    <property type="match status" value="1"/>
</dbReference>
<feature type="transmembrane region" description="Helical" evidence="8">
    <location>
        <begin position="70"/>
        <end position="89"/>
    </location>
</feature>
<feature type="transmembrane region" description="Helical" evidence="8">
    <location>
        <begin position="312"/>
        <end position="331"/>
    </location>
</feature>
<feature type="transmembrane region" description="Helical" evidence="8">
    <location>
        <begin position="101"/>
        <end position="119"/>
    </location>
</feature>
<keyword evidence="4" id="KW-0762">Sugar transport</keyword>
<dbReference type="PROSITE" id="PS51105">
    <property type="entry name" value="PTS_EIIC_TYPE_3"/>
    <property type="match status" value="1"/>
</dbReference>
<comment type="caution">
    <text evidence="12">The sequence shown here is derived from an EMBL/GenBank/DDBJ whole genome shotgun (WGS) entry which is preliminary data.</text>
</comment>
<feature type="domain" description="EAL" evidence="9">
    <location>
        <begin position="449"/>
        <end position="702"/>
    </location>
</feature>
<proteinExistence type="predicted"/>
<evidence type="ECO:0000256" key="6">
    <source>
        <dbReference type="ARBA" id="ARBA00022989"/>
    </source>
</evidence>
<evidence type="ECO:0000313" key="12">
    <source>
        <dbReference type="EMBL" id="PAS95165.1"/>
    </source>
</evidence>
<keyword evidence="14" id="KW-1185">Reference proteome</keyword>
<feature type="transmembrane region" description="Helical" evidence="8">
    <location>
        <begin position="279"/>
        <end position="300"/>
    </location>
</feature>
<dbReference type="Proteomes" id="UP000216107">
    <property type="component" value="Unassembled WGS sequence"/>
</dbReference>
<keyword evidence="3" id="KW-1003">Cell membrane</keyword>
<reference evidence="11 14" key="1">
    <citation type="submission" date="2016-08" db="EMBL/GenBank/DDBJ databases">
        <title>Candidatus Dactylopiibacterium carminicum genome sequence.</title>
        <authorList>
            <person name="Ramirez-Puebla S.T."/>
            <person name="Ormeno-Orrillo E."/>
            <person name="Vera-Ponce De Leon A."/>
            <person name="Luis L."/>
            <person name="Sanchez-Flores A."/>
            <person name="Monica R."/>
            <person name="Martinez-Romero E."/>
        </authorList>
    </citation>
    <scope>NUCLEOTIDE SEQUENCE [LARGE SCALE GENOMIC DNA]</scope>
    <source>
        <strain evidence="11">END1</strain>
    </source>
</reference>
<dbReference type="SUPFAM" id="SSF141868">
    <property type="entry name" value="EAL domain-like"/>
    <property type="match status" value="1"/>
</dbReference>
<evidence type="ECO:0000313" key="11">
    <source>
        <dbReference type="EMBL" id="KAF7600598.1"/>
    </source>
</evidence>
<dbReference type="GO" id="GO:0008982">
    <property type="term" value="F:protein-N(PI)-phosphohistidine-sugar phosphotransferase activity"/>
    <property type="evidence" value="ECO:0007669"/>
    <property type="project" value="InterPro"/>
</dbReference>
<dbReference type="OrthoDB" id="9813903at2"/>